<accession>A0A0G4J5Z9</accession>
<sequence>MRCRTAPPTGVRIVNGYFTHDSDWHAILIWGMRHRLPVTDVRRIWVSVEWIPPRDSLFWDRYTDEERARFDRLPKVTLDVDVGRCWVVRVPIDDYSRFEPTMPLSWNGLNVAVVINRLIR</sequence>
<evidence type="ECO:0000313" key="2">
    <source>
        <dbReference type="Proteomes" id="UP000039324"/>
    </source>
</evidence>
<gene>
    <name evidence="1" type="ORF">PBRA_009218</name>
</gene>
<protein>
    <submittedName>
        <fullName evidence="1">Uncharacterized protein</fullName>
    </submittedName>
</protein>
<evidence type="ECO:0000313" key="1">
    <source>
        <dbReference type="EMBL" id="CEP03000.1"/>
    </source>
</evidence>
<reference evidence="1 2" key="1">
    <citation type="submission" date="2015-02" db="EMBL/GenBank/DDBJ databases">
        <authorList>
            <person name="Chooi Y.-H."/>
        </authorList>
    </citation>
    <scope>NUCLEOTIDE SEQUENCE [LARGE SCALE GENOMIC DNA]</scope>
    <source>
        <strain evidence="1">E3</strain>
    </source>
</reference>
<dbReference type="Proteomes" id="UP000039324">
    <property type="component" value="Unassembled WGS sequence"/>
</dbReference>
<name>A0A0G4J5Z9_PLABS</name>
<dbReference type="EMBL" id="CDSF01000136">
    <property type="protein sequence ID" value="CEP03000.1"/>
    <property type="molecule type" value="Genomic_DNA"/>
</dbReference>
<proteinExistence type="predicted"/>
<dbReference type="AlphaFoldDB" id="A0A0G4J5Z9"/>
<keyword evidence="2" id="KW-1185">Reference proteome</keyword>
<organism evidence="1 2">
    <name type="scientific">Plasmodiophora brassicae</name>
    <name type="common">Clubroot disease agent</name>
    <dbReference type="NCBI Taxonomy" id="37360"/>
    <lineage>
        <taxon>Eukaryota</taxon>
        <taxon>Sar</taxon>
        <taxon>Rhizaria</taxon>
        <taxon>Endomyxa</taxon>
        <taxon>Phytomyxea</taxon>
        <taxon>Plasmodiophorida</taxon>
        <taxon>Plasmodiophoridae</taxon>
        <taxon>Plasmodiophora</taxon>
    </lineage>
</organism>